<evidence type="ECO:0000313" key="10">
    <source>
        <dbReference type="Proteomes" id="UP001238163"/>
    </source>
</evidence>
<dbReference type="GO" id="GO:0051301">
    <property type="term" value="P:cell division"/>
    <property type="evidence" value="ECO:0007669"/>
    <property type="project" value="UniProtKB-KW"/>
</dbReference>
<dbReference type="Pfam" id="PF04049">
    <property type="entry name" value="ANAPC8"/>
    <property type="match status" value="1"/>
</dbReference>
<feature type="domain" description="Cdc23" evidence="8">
    <location>
        <begin position="70"/>
        <end position="149"/>
    </location>
</feature>
<reference evidence="9" key="1">
    <citation type="submission" date="2023-07" db="EMBL/GenBank/DDBJ databases">
        <title>Genomic Encyclopedia of Type Strains, Phase IV (KMG-IV): sequencing the most valuable type-strain genomes for metagenomic binning, comparative biology and taxonomic classification.</title>
        <authorList>
            <person name="Goeker M."/>
        </authorList>
    </citation>
    <scope>NUCLEOTIDE SEQUENCE</scope>
    <source>
        <strain evidence="9">DSM 24202</strain>
    </source>
</reference>
<keyword evidence="5 7" id="KW-0802">TPR repeat</keyword>
<dbReference type="SUPFAM" id="SSF48452">
    <property type="entry name" value="TPR-like"/>
    <property type="match status" value="1"/>
</dbReference>
<protein>
    <submittedName>
        <fullName evidence="9">Tetratricopeptide (TPR) repeat protein</fullName>
    </submittedName>
</protein>
<proteinExistence type="predicted"/>
<evidence type="ECO:0000256" key="5">
    <source>
        <dbReference type="ARBA" id="ARBA00022803"/>
    </source>
</evidence>
<evidence type="ECO:0000259" key="8">
    <source>
        <dbReference type="Pfam" id="PF04049"/>
    </source>
</evidence>
<dbReference type="AlphaFoldDB" id="A0AAE3VEL9"/>
<keyword evidence="2" id="KW-0677">Repeat</keyword>
<dbReference type="RefSeq" id="WP_307260196.1">
    <property type="nucleotide sequence ID" value="NZ_JAUSVL010000001.1"/>
</dbReference>
<sequence>MTMQTGHCSVCEKRKGKRACPALGGKSICPECCVSRRGAPCGDCEHYVAAMRLAVDRYRTTDKHPFIINTTHEDDIADVLEELADTGDTEKALEALEQYADDTSPYYLYALGVICSTNDENEEASEYYLSAIMMFPFFAHAWYNLSCSLLADGYSSFAYDACHIAMNLMPPTHHLHIKAKEQLRDMADIYARSGPLFSLAATMIRRRTLIGYENMIISDPRRAANGFQKMLAEEPHTVQLHNNLGVCYIHMRRKDDAIREFQTALDLDPNDDIARANLRYIKNTPADSPQTENPGMIIDSYGDFRQTLIHKAAVNSQHSEAIRMLFALYCPAPPAD</sequence>
<keyword evidence="10" id="KW-1185">Reference proteome</keyword>
<dbReference type="InterPro" id="IPR019734">
    <property type="entry name" value="TPR_rpt"/>
</dbReference>
<dbReference type="Gene3D" id="1.25.40.10">
    <property type="entry name" value="Tetratricopeptide repeat domain"/>
    <property type="match status" value="2"/>
</dbReference>
<feature type="repeat" description="TPR" evidence="7">
    <location>
        <begin position="238"/>
        <end position="271"/>
    </location>
</feature>
<dbReference type="PANTHER" id="PTHR12558:SF13">
    <property type="entry name" value="CELL DIVISION CYCLE PROTEIN 27 HOMOLOG"/>
    <property type="match status" value="1"/>
</dbReference>
<keyword evidence="1" id="KW-0132">Cell division</keyword>
<keyword evidence="4" id="KW-0833">Ubl conjugation pathway</keyword>
<keyword evidence="6" id="KW-0131">Cell cycle</keyword>
<evidence type="ECO:0000256" key="3">
    <source>
        <dbReference type="ARBA" id="ARBA00022776"/>
    </source>
</evidence>
<evidence type="ECO:0000256" key="1">
    <source>
        <dbReference type="ARBA" id="ARBA00022618"/>
    </source>
</evidence>
<name>A0AAE3VEL9_9BACT</name>
<dbReference type="Proteomes" id="UP001238163">
    <property type="component" value="Unassembled WGS sequence"/>
</dbReference>
<evidence type="ECO:0000256" key="7">
    <source>
        <dbReference type="PROSITE-ProRule" id="PRU00339"/>
    </source>
</evidence>
<evidence type="ECO:0000256" key="6">
    <source>
        <dbReference type="ARBA" id="ARBA00023306"/>
    </source>
</evidence>
<dbReference type="Pfam" id="PF07719">
    <property type="entry name" value="TPR_2"/>
    <property type="match status" value="1"/>
</dbReference>
<dbReference type="InterPro" id="IPR011990">
    <property type="entry name" value="TPR-like_helical_dom_sf"/>
</dbReference>
<dbReference type="InterPro" id="IPR007192">
    <property type="entry name" value="APC8"/>
</dbReference>
<dbReference type="PROSITE" id="PS50293">
    <property type="entry name" value="TPR_REGION"/>
    <property type="match status" value="1"/>
</dbReference>
<gene>
    <name evidence="9" type="ORF">J3R75_000968</name>
</gene>
<evidence type="ECO:0000256" key="4">
    <source>
        <dbReference type="ARBA" id="ARBA00022786"/>
    </source>
</evidence>
<dbReference type="SMART" id="SM00028">
    <property type="entry name" value="TPR"/>
    <property type="match status" value="2"/>
</dbReference>
<evidence type="ECO:0000256" key="2">
    <source>
        <dbReference type="ARBA" id="ARBA00022737"/>
    </source>
</evidence>
<dbReference type="PANTHER" id="PTHR12558">
    <property type="entry name" value="CELL DIVISION CYCLE 16,23,27"/>
    <property type="match status" value="1"/>
</dbReference>
<dbReference type="InterPro" id="IPR013105">
    <property type="entry name" value="TPR_2"/>
</dbReference>
<dbReference type="EMBL" id="JAUSVL010000001">
    <property type="protein sequence ID" value="MDQ0288861.1"/>
    <property type="molecule type" value="Genomic_DNA"/>
</dbReference>
<comment type="caution">
    <text evidence="9">The sequence shown here is derived from an EMBL/GenBank/DDBJ whole genome shotgun (WGS) entry which is preliminary data.</text>
</comment>
<evidence type="ECO:0000313" key="9">
    <source>
        <dbReference type="EMBL" id="MDQ0288861.1"/>
    </source>
</evidence>
<accession>A0AAE3VEL9</accession>
<organism evidence="9 10">
    <name type="scientific">Oligosphaera ethanolica</name>
    <dbReference type="NCBI Taxonomy" id="760260"/>
    <lineage>
        <taxon>Bacteria</taxon>
        <taxon>Pseudomonadati</taxon>
        <taxon>Lentisphaerota</taxon>
        <taxon>Oligosphaeria</taxon>
        <taxon>Oligosphaerales</taxon>
        <taxon>Oligosphaeraceae</taxon>
        <taxon>Oligosphaera</taxon>
    </lineage>
</organism>
<dbReference type="PROSITE" id="PS50005">
    <property type="entry name" value="TPR"/>
    <property type="match status" value="1"/>
</dbReference>
<keyword evidence="3" id="KW-0498">Mitosis</keyword>